<dbReference type="Pfam" id="PF24351">
    <property type="entry name" value="DUF7511"/>
    <property type="match status" value="1"/>
</dbReference>
<dbReference type="InterPro" id="IPR055933">
    <property type="entry name" value="DUF7511"/>
</dbReference>
<evidence type="ECO:0000259" key="2">
    <source>
        <dbReference type="Pfam" id="PF24351"/>
    </source>
</evidence>
<feature type="domain" description="DUF7511" evidence="2">
    <location>
        <begin position="16"/>
        <end position="61"/>
    </location>
</feature>
<name>A0AAV3T6A4_9EURY</name>
<comment type="caution">
    <text evidence="3">The sequence shown here is derived from an EMBL/GenBank/DDBJ whole genome shotgun (WGS) entry which is preliminary data.</text>
</comment>
<feature type="region of interest" description="Disordered" evidence="1">
    <location>
        <begin position="1"/>
        <end position="30"/>
    </location>
</feature>
<dbReference type="AlphaFoldDB" id="A0AAV3T6A4"/>
<organism evidence="3 4">
    <name type="scientific">Natronoarchaeum mannanilyticum</name>
    <dbReference type="NCBI Taxonomy" id="926360"/>
    <lineage>
        <taxon>Archaea</taxon>
        <taxon>Methanobacteriati</taxon>
        <taxon>Methanobacteriota</taxon>
        <taxon>Stenosarchaea group</taxon>
        <taxon>Halobacteria</taxon>
        <taxon>Halobacteriales</taxon>
        <taxon>Natronoarchaeaceae</taxon>
    </lineage>
</organism>
<evidence type="ECO:0000256" key="1">
    <source>
        <dbReference type="SAM" id="MobiDB-lite"/>
    </source>
</evidence>
<sequence length="62" mass="6953">MSQRMSDTAAPAKLGELEHVTVSNDGEPSTCTIFPRNCSEEKLVTHWITAEETSFVALDRWQ</sequence>
<protein>
    <recommendedName>
        <fullName evidence="2">DUF7511 domain-containing protein</fullName>
    </recommendedName>
</protein>
<dbReference type="Proteomes" id="UP001500420">
    <property type="component" value="Unassembled WGS sequence"/>
</dbReference>
<feature type="compositionally biased region" description="Polar residues" evidence="1">
    <location>
        <begin position="21"/>
        <end position="30"/>
    </location>
</feature>
<evidence type="ECO:0000313" key="3">
    <source>
        <dbReference type="EMBL" id="GAA0666329.1"/>
    </source>
</evidence>
<evidence type="ECO:0000313" key="4">
    <source>
        <dbReference type="Proteomes" id="UP001500420"/>
    </source>
</evidence>
<accession>A0AAV3T6A4</accession>
<gene>
    <name evidence="3" type="ORF">GCM10009020_09420</name>
</gene>
<proteinExistence type="predicted"/>
<keyword evidence="4" id="KW-1185">Reference proteome</keyword>
<dbReference type="EMBL" id="BAAADV010000001">
    <property type="protein sequence ID" value="GAA0666329.1"/>
    <property type="molecule type" value="Genomic_DNA"/>
</dbReference>
<reference evidence="3 4" key="1">
    <citation type="journal article" date="2019" name="Int. J. Syst. Evol. Microbiol.">
        <title>The Global Catalogue of Microorganisms (GCM) 10K type strain sequencing project: providing services to taxonomists for standard genome sequencing and annotation.</title>
        <authorList>
            <consortium name="The Broad Institute Genomics Platform"/>
            <consortium name="The Broad Institute Genome Sequencing Center for Infectious Disease"/>
            <person name="Wu L."/>
            <person name="Ma J."/>
        </authorList>
    </citation>
    <scope>NUCLEOTIDE SEQUENCE [LARGE SCALE GENOMIC DNA]</scope>
    <source>
        <strain evidence="3 4">JCM 16328</strain>
    </source>
</reference>